<dbReference type="InterPro" id="IPR037523">
    <property type="entry name" value="VOC_core"/>
</dbReference>
<dbReference type="SUPFAM" id="SSF54593">
    <property type="entry name" value="Glyoxalase/Bleomycin resistance protein/Dihydroxybiphenyl dioxygenase"/>
    <property type="match status" value="1"/>
</dbReference>
<dbReference type="Proteomes" id="UP000675047">
    <property type="component" value="Unassembled WGS sequence"/>
</dbReference>
<dbReference type="PANTHER" id="PTHR34109:SF1">
    <property type="entry name" value="VOC DOMAIN-CONTAINING PROTEIN"/>
    <property type="match status" value="1"/>
</dbReference>
<proteinExistence type="predicted"/>
<dbReference type="EMBL" id="JAGFBV010000024">
    <property type="protein sequence ID" value="MBP4139239.1"/>
    <property type="molecule type" value="Genomic_DNA"/>
</dbReference>
<reference evidence="2 3" key="1">
    <citation type="submission" date="2021-03" db="EMBL/GenBank/DDBJ databases">
        <title>Flavobacterium Flabelliformis Sp. Nov. And Flavobacterium Geliluteum Sp. Nov., Two Novel Multidrug Resistant Psychrophilic Species Isolated From Antarctica.</title>
        <authorList>
            <person name="Kralova S."/>
            <person name="Busse H.J."/>
            <person name="Bezdicek M."/>
            <person name="Nykrynova M."/>
            <person name="Kroupova E."/>
            <person name="Krsek D."/>
            <person name="Sedlacek I."/>
        </authorList>
    </citation>
    <scope>NUCLEOTIDE SEQUENCE [LARGE SCALE GENOMIC DNA]</scope>
    <source>
        <strain evidence="2 3">P7388</strain>
    </source>
</reference>
<feature type="domain" description="VOC" evidence="1">
    <location>
        <begin position="8"/>
        <end position="126"/>
    </location>
</feature>
<dbReference type="Gene3D" id="3.30.720.120">
    <property type="match status" value="1"/>
</dbReference>
<name>A0A941AW21_9FLAO</name>
<dbReference type="PROSITE" id="PS51819">
    <property type="entry name" value="VOC"/>
    <property type="match status" value="1"/>
</dbReference>
<evidence type="ECO:0000313" key="3">
    <source>
        <dbReference type="Proteomes" id="UP000675047"/>
    </source>
</evidence>
<dbReference type="AlphaFoldDB" id="A0A941AW21"/>
<accession>A0A941AW21</accession>
<gene>
    <name evidence="2" type="ORF">J3495_14265</name>
</gene>
<keyword evidence="3" id="KW-1185">Reference proteome</keyword>
<dbReference type="Pfam" id="PF00903">
    <property type="entry name" value="Glyoxalase"/>
    <property type="match status" value="1"/>
</dbReference>
<dbReference type="PANTHER" id="PTHR34109">
    <property type="entry name" value="BNAUNNG04460D PROTEIN-RELATED"/>
    <property type="match status" value="1"/>
</dbReference>
<dbReference type="InterPro" id="IPR029068">
    <property type="entry name" value="Glyas_Bleomycin-R_OHBP_Dase"/>
</dbReference>
<evidence type="ECO:0000313" key="2">
    <source>
        <dbReference type="EMBL" id="MBP4139239.1"/>
    </source>
</evidence>
<dbReference type="InterPro" id="IPR004360">
    <property type="entry name" value="Glyas_Fos-R_dOase_dom"/>
</dbReference>
<protein>
    <submittedName>
        <fullName evidence="2">VOC family protein</fullName>
    </submittedName>
</protein>
<dbReference type="RefSeq" id="WP_210667210.1">
    <property type="nucleotide sequence ID" value="NZ_JAGFBV010000024.1"/>
</dbReference>
<organism evidence="2 3">
    <name type="scientific">Flavobacterium geliluteum</name>
    <dbReference type="NCBI Taxonomy" id="2816120"/>
    <lineage>
        <taxon>Bacteria</taxon>
        <taxon>Pseudomonadati</taxon>
        <taxon>Bacteroidota</taxon>
        <taxon>Flavobacteriia</taxon>
        <taxon>Flavobacteriales</taxon>
        <taxon>Flavobacteriaceae</taxon>
        <taxon>Flavobacterium</taxon>
    </lineage>
</organism>
<comment type="caution">
    <text evidence="2">The sequence shown here is derived from an EMBL/GenBank/DDBJ whole genome shotgun (WGS) entry which is preliminary data.</text>
</comment>
<sequence>MKTFKPENYNSLSPYLIADDAQKLVDLLKAVFGATELRRFDHQNGTIAHIELKLDDSVIMISNSTDTYPANQTMLHFYVPDVFKTFKLAVEKGCTIIEEPVNKLGDPDTRGSFYDCAGNYWSVSTQTNEVKIL</sequence>
<evidence type="ECO:0000259" key="1">
    <source>
        <dbReference type="PROSITE" id="PS51819"/>
    </source>
</evidence>